<evidence type="ECO:0000313" key="3">
    <source>
        <dbReference type="Proteomes" id="UP001295794"/>
    </source>
</evidence>
<organism evidence="2 3">
    <name type="scientific">Mycena citricolor</name>
    <dbReference type="NCBI Taxonomy" id="2018698"/>
    <lineage>
        <taxon>Eukaryota</taxon>
        <taxon>Fungi</taxon>
        <taxon>Dikarya</taxon>
        <taxon>Basidiomycota</taxon>
        <taxon>Agaricomycotina</taxon>
        <taxon>Agaricomycetes</taxon>
        <taxon>Agaricomycetidae</taxon>
        <taxon>Agaricales</taxon>
        <taxon>Marasmiineae</taxon>
        <taxon>Mycenaceae</taxon>
        <taxon>Mycena</taxon>
    </lineage>
</organism>
<gene>
    <name evidence="1" type="ORF">MYCIT1_LOCUS10168</name>
    <name evidence="2" type="ORF">MYCIT1_LOCUS35516</name>
</gene>
<protein>
    <submittedName>
        <fullName evidence="2">Uncharacterized protein</fullName>
    </submittedName>
</protein>
<comment type="caution">
    <text evidence="2">The sequence shown here is derived from an EMBL/GenBank/DDBJ whole genome shotgun (WGS) entry which is preliminary data.</text>
</comment>
<keyword evidence="3" id="KW-1185">Reference proteome</keyword>
<reference evidence="2" key="1">
    <citation type="submission" date="2023-11" db="EMBL/GenBank/DDBJ databases">
        <authorList>
            <person name="De Vega J J."/>
            <person name="De Vega J J."/>
        </authorList>
    </citation>
    <scope>NUCLEOTIDE SEQUENCE</scope>
</reference>
<dbReference type="EMBL" id="CAVNYO010000126">
    <property type="protein sequence ID" value="CAK5267556.1"/>
    <property type="molecule type" value="Genomic_DNA"/>
</dbReference>
<name>A0AAD2HXM7_9AGAR</name>
<proteinExistence type="predicted"/>
<dbReference type="EMBL" id="CAVNYO010000466">
    <property type="protein sequence ID" value="CAK5283186.1"/>
    <property type="molecule type" value="Genomic_DNA"/>
</dbReference>
<dbReference type="Proteomes" id="UP001295794">
    <property type="component" value="Unassembled WGS sequence"/>
</dbReference>
<sequence length="83" mass="9265">MRSCDGNEPSAPTDQVSITITPVQLDLVDVKRRSLSRRKRRGTGMMDSLIISPSSSYSQLKEQRSTSFSIQIMTLIIIPNINP</sequence>
<dbReference type="AlphaFoldDB" id="A0AAD2HXM7"/>
<accession>A0AAD2HXM7</accession>
<evidence type="ECO:0000313" key="2">
    <source>
        <dbReference type="EMBL" id="CAK5283186.1"/>
    </source>
</evidence>
<evidence type="ECO:0000313" key="1">
    <source>
        <dbReference type="EMBL" id="CAK5267556.1"/>
    </source>
</evidence>